<dbReference type="SUPFAM" id="SSF55729">
    <property type="entry name" value="Acyl-CoA N-acyltransferases (Nat)"/>
    <property type="match status" value="1"/>
</dbReference>
<dbReference type="PANTHER" id="PTHR42791">
    <property type="entry name" value="GNAT FAMILY ACETYLTRANSFERASE"/>
    <property type="match status" value="1"/>
</dbReference>
<dbReference type="Gene3D" id="3.40.630.30">
    <property type="match status" value="1"/>
</dbReference>
<dbReference type="InterPro" id="IPR016181">
    <property type="entry name" value="Acyl_CoA_acyltransferase"/>
</dbReference>
<dbReference type="PROSITE" id="PS51186">
    <property type="entry name" value="GNAT"/>
    <property type="match status" value="1"/>
</dbReference>
<dbReference type="EMBL" id="CAJVRL010000120">
    <property type="protein sequence ID" value="CAG8961932.1"/>
    <property type="molecule type" value="Genomic_DNA"/>
</dbReference>
<name>A0A9N9LEF2_9HELO</name>
<dbReference type="InterPro" id="IPR052523">
    <property type="entry name" value="Trichothecene_AcTrans"/>
</dbReference>
<dbReference type="PANTHER" id="PTHR42791:SF1">
    <property type="entry name" value="N-ACETYLTRANSFERASE DOMAIN-CONTAINING PROTEIN"/>
    <property type="match status" value="1"/>
</dbReference>
<dbReference type="AlphaFoldDB" id="A0A9N9LEF2"/>
<proteinExistence type="predicted"/>
<gene>
    <name evidence="2" type="ORF">HYFRA_00014090</name>
</gene>
<feature type="domain" description="N-acetyltransferase" evidence="1">
    <location>
        <begin position="32"/>
        <end position="190"/>
    </location>
</feature>
<sequence length="190" mass="22677">MYLRKATTRELHRLATITVTSLKDDPVFDFMWRYRHSFPEDTFFFWQQTLQSWLYDKKKTCIVMVLDEKDNGLDRKEDILPDTIISYAVWRQPQVYKYGQRRENTNAEMRTMHGFPERWLLELMVTHVDFRRRGAATALLKWGIEEADREKIPCKVEGSPMGRLLYKSQGFKDLGPFVIKFNSQKESIII</sequence>
<keyword evidence="3" id="KW-1185">Reference proteome</keyword>
<dbReference type="CDD" id="cd04301">
    <property type="entry name" value="NAT_SF"/>
    <property type="match status" value="1"/>
</dbReference>
<reference evidence="2" key="1">
    <citation type="submission" date="2021-07" db="EMBL/GenBank/DDBJ databases">
        <authorList>
            <person name="Durling M."/>
        </authorList>
    </citation>
    <scope>NUCLEOTIDE SEQUENCE</scope>
</reference>
<comment type="caution">
    <text evidence="2">The sequence shown here is derived from an EMBL/GenBank/DDBJ whole genome shotgun (WGS) entry which is preliminary data.</text>
</comment>
<dbReference type="OrthoDB" id="4738875at2759"/>
<evidence type="ECO:0000259" key="1">
    <source>
        <dbReference type="PROSITE" id="PS51186"/>
    </source>
</evidence>
<accession>A0A9N9LEF2</accession>
<evidence type="ECO:0000313" key="3">
    <source>
        <dbReference type="Proteomes" id="UP000696280"/>
    </source>
</evidence>
<dbReference type="Proteomes" id="UP000696280">
    <property type="component" value="Unassembled WGS sequence"/>
</dbReference>
<evidence type="ECO:0000313" key="2">
    <source>
        <dbReference type="EMBL" id="CAG8961932.1"/>
    </source>
</evidence>
<protein>
    <recommendedName>
        <fullName evidence="1">N-acetyltransferase domain-containing protein</fullName>
    </recommendedName>
</protein>
<dbReference type="GO" id="GO:0016747">
    <property type="term" value="F:acyltransferase activity, transferring groups other than amino-acyl groups"/>
    <property type="evidence" value="ECO:0007669"/>
    <property type="project" value="InterPro"/>
</dbReference>
<dbReference type="InterPro" id="IPR000182">
    <property type="entry name" value="GNAT_dom"/>
</dbReference>
<organism evidence="2 3">
    <name type="scientific">Hymenoscyphus fraxineus</name>
    <dbReference type="NCBI Taxonomy" id="746836"/>
    <lineage>
        <taxon>Eukaryota</taxon>
        <taxon>Fungi</taxon>
        <taxon>Dikarya</taxon>
        <taxon>Ascomycota</taxon>
        <taxon>Pezizomycotina</taxon>
        <taxon>Leotiomycetes</taxon>
        <taxon>Helotiales</taxon>
        <taxon>Helotiaceae</taxon>
        <taxon>Hymenoscyphus</taxon>
    </lineage>
</organism>